<evidence type="ECO:0000313" key="2">
    <source>
        <dbReference type="EMBL" id="BCS30681.1"/>
    </source>
</evidence>
<dbReference type="Proteomes" id="UP000654913">
    <property type="component" value="Chromosome 8"/>
</dbReference>
<dbReference type="EMBL" id="AP024450">
    <property type="protein sequence ID" value="BCS30681.1"/>
    <property type="molecule type" value="Genomic_DNA"/>
</dbReference>
<organism evidence="2 3">
    <name type="scientific">Aspergillus puulaauensis</name>
    <dbReference type="NCBI Taxonomy" id="1220207"/>
    <lineage>
        <taxon>Eukaryota</taxon>
        <taxon>Fungi</taxon>
        <taxon>Dikarya</taxon>
        <taxon>Ascomycota</taxon>
        <taxon>Pezizomycotina</taxon>
        <taxon>Eurotiomycetes</taxon>
        <taxon>Eurotiomycetidae</taxon>
        <taxon>Eurotiales</taxon>
        <taxon>Aspergillaceae</taxon>
        <taxon>Aspergillus</taxon>
    </lineage>
</organism>
<dbReference type="AlphaFoldDB" id="A0A7R7XZQ2"/>
<sequence length="382" mass="43519">MPLPKGKVALVTGANGISGYAIVEYLCKQPESEWSLIVATSRRPSTMYWVDPRVVFVTADFLDPVETIAEQLGPSCKDVTHAFFTSYVHSAGFKQLRDKNVPLFKNFLDTVDSICPRLERVILQTGGKHYGVHLGPVTTPSVEDKPRYKDEFNFYFAQEDHMFALQAKRGTWNWNVIRPNGIIGFTPHGSGMSEALTLAMYFLLCRELNEPARFFGNEYMWNTLDDKSSSAGLAEISVWSATQEHTKDEAFNYVNGDVFTWKNLWPALAAYYGADCPPPEWTNAAGQFNSLTTEFNVVEWANDKKPVWQKIVSNYGGKLEAWDWTTWDSEMWAFGRSWQTVSSMTKARKFGWTHLEDTQENYFSTIRSLENAGILPRMRGRQ</sequence>
<dbReference type="KEGG" id="apuu:APUU_80984S"/>
<dbReference type="PANTHER" id="PTHR32487">
    <property type="entry name" value="3-OXO-DELTA(4,5)-STEROID 5-BETA-REDUCTASE"/>
    <property type="match status" value="1"/>
</dbReference>
<feature type="domain" description="PRISE-like Rossmann-fold" evidence="1">
    <location>
        <begin position="9"/>
        <end position="276"/>
    </location>
</feature>
<dbReference type="InterPro" id="IPR055222">
    <property type="entry name" value="PRISE-like_Rossmann-fold"/>
</dbReference>
<dbReference type="RefSeq" id="XP_041562867.1">
    <property type="nucleotide sequence ID" value="XM_041697326.1"/>
</dbReference>
<accession>A0A7R7XZQ2</accession>
<evidence type="ECO:0000259" key="1">
    <source>
        <dbReference type="Pfam" id="PF22917"/>
    </source>
</evidence>
<reference evidence="2" key="1">
    <citation type="submission" date="2021-01" db="EMBL/GenBank/DDBJ databases">
        <authorList>
            <consortium name="Aspergillus puulaauensis MK2 genome sequencing consortium"/>
            <person name="Kazuki M."/>
            <person name="Futagami T."/>
        </authorList>
    </citation>
    <scope>NUCLEOTIDE SEQUENCE</scope>
    <source>
        <strain evidence="2">MK2</strain>
    </source>
</reference>
<keyword evidence="3" id="KW-1185">Reference proteome</keyword>
<proteinExistence type="predicted"/>
<dbReference type="SUPFAM" id="SSF51735">
    <property type="entry name" value="NAD(P)-binding Rossmann-fold domains"/>
    <property type="match status" value="1"/>
</dbReference>
<protein>
    <recommendedName>
        <fullName evidence="1">PRISE-like Rossmann-fold domain-containing protein</fullName>
    </recommendedName>
</protein>
<dbReference type="Pfam" id="PF22917">
    <property type="entry name" value="PRISE"/>
    <property type="match status" value="1"/>
</dbReference>
<dbReference type="OrthoDB" id="1731983at2759"/>
<dbReference type="GeneID" id="64980678"/>
<dbReference type="PANTHER" id="PTHR32487:SF0">
    <property type="entry name" value="3-OXO-DELTA(4,5)-STEROID 5-BETA-REDUCTASE"/>
    <property type="match status" value="1"/>
</dbReference>
<evidence type="ECO:0000313" key="3">
    <source>
        <dbReference type="Proteomes" id="UP000654913"/>
    </source>
</evidence>
<dbReference type="Gene3D" id="3.40.50.720">
    <property type="entry name" value="NAD(P)-binding Rossmann-like Domain"/>
    <property type="match status" value="1"/>
</dbReference>
<gene>
    <name evidence="2" type="ORF">APUU_80984S</name>
</gene>
<name>A0A7R7XZQ2_9EURO</name>
<dbReference type="InterPro" id="IPR036291">
    <property type="entry name" value="NAD(P)-bd_dom_sf"/>
</dbReference>
<reference evidence="2" key="2">
    <citation type="submission" date="2021-02" db="EMBL/GenBank/DDBJ databases">
        <title>Aspergillus puulaauensis MK2 genome sequence.</title>
        <authorList>
            <person name="Futagami T."/>
            <person name="Mori K."/>
            <person name="Kadooka C."/>
            <person name="Tanaka T."/>
        </authorList>
    </citation>
    <scope>NUCLEOTIDE SEQUENCE</scope>
    <source>
        <strain evidence="2">MK2</strain>
    </source>
</reference>
<dbReference type="CDD" id="cd08948">
    <property type="entry name" value="5beta-POR_like_SDR_a"/>
    <property type="match status" value="1"/>
</dbReference>